<accession>A0ABP7YCI5</accession>
<evidence type="ECO:0000313" key="3">
    <source>
        <dbReference type="Proteomes" id="UP001501333"/>
    </source>
</evidence>
<proteinExistence type="predicted"/>
<organism evidence="2 3">
    <name type="scientific">Flavobacterium chungbukense</name>
    <dbReference type="NCBI Taxonomy" id="877464"/>
    <lineage>
        <taxon>Bacteria</taxon>
        <taxon>Pseudomonadati</taxon>
        <taxon>Bacteroidota</taxon>
        <taxon>Flavobacteriia</taxon>
        <taxon>Flavobacteriales</taxon>
        <taxon>Flavobacteriaceae</taxon>
        <taxon>Flavobacterium</taxon>
    </lineage>
</organism>
<dbReference type="EMBL" id="BAABAO010000011">
    <property type="protein sequence ID" value="GAA4133890.1"/>
    <property type="molecule type" value="Genomic_DNA"/>
</dbReference>
<protein>
    <recommendedName>
        <fullName evidence="4">Apea-like HEPN domain-containing protein</fullName>
    </recommendedName>
</protein>
<evidence type="ECO:0000256" key="1">
    <source>
        <dbReference type="SAM" id="Coils"/>
    </source>
</evidence>
<dbReference type="RefSeq" id="WP_229355641.1">
    <property type="nucleotide sequence ID" value="NZ_BAABAO010000011.1"/>
</dbReference>
<comment type="caution">
    <text evidence="2">The sequence shown here is derived from an EMBL/GenBank/DDBJ whole genome shotgun (WGS) entry which is preliminary data.</text>
</comment>
<keyword evidence="1" id="KW-0175">Coiled coil</keyword>
<reference evidence="3" key="1">
    <citation type="journal article" date="2019" name="Int. J. Syst. Evol. Microbiol.">
        <title>The Global Catalogue of Microorganisms (GCM) 10K type strain sequencing project: providing services to taxonomists for standard genome sequencing and annotation.</title>
        <authorList>
            <consortium name="The Broad Institute Genomics Platform"/>
            <consortium name="The Broad Institute Genome Sequencing Center for Infectious Disease"/>
            <person name="Wu L."/>
            <person name="Ma J."/>
        </authorList>
    </citation>
    <scope>NUCLEOTIDE SEQUENCE [LARGE SCALE GENOMIC DNA]</scope>
    <source>
        <strain evidence="3">JCM 17386</strain>
    </source>
</reference>
<gene>
    <name evidence="2" type="ORF">GCM10022250_28120</name>
</gene>
<evidence type="ECO:0000313" key="2">
    <source>
        <dbReference type="EMBL" id="GAA4133890.1"/>
    </source>
</evidence>
<sequence length="390" mass="45925">MEKTTAEIFDIENWQAMSLEQISISLQNKKKLSIYSWRNFNKELSPLSLYKLLKSKFGIANGSSMLFKSESTDNLIHWHYTFSVKNCEIHFLGKSSGLEIVLKLTPEIKFNETDWMILLNNIKSKYSEYGKQMKEVQAEFQKYTLFINPYNRLNHSLNSLIRELKSLDTTEIKRINAMTSTHEEMDNYHKKLELWVKNIERSVALGTTIRMLSPVLAESFINLVILIFAKEEYKQDNRLYENLIRQQIDIRVKTLHLNCNGFKKQIDGESETFKNFHTLMNNRNDFLHGNVDPTRLMFEDVFFDMEYIPLFHEDDSIIIKTMKNYLKNVESQKAFSDYNTVKLFIAFILSHLHDDHRKYLEHLLLTRMPGYNHQTKGIGILFNVGLAEMG</sequence>
<dbReference type="Proteomes" id="UP001501333">
    <property type="component" value="Unassembled WGS sequence"/>
</dbReference>
<feature type="coiled-coil region" evidence="1">
    <location>
        <begin position="119"/>
        <end position="170"/>
    </location>
</feature>
<evidence type="ECO:0008006" key="4">
    <source>
        <dbReference type="Google" id="ProtNLM"/>
    </source>
</evidence>
<keyword evidence="3" id="KW-1185">Reference proteome</keyword>
<name>A0ABP7YCI5_9FLAO</name>